<dbReference type="OrthoDB" id="10360408at2759"/>
<dbReference type="Proteomes" id="UP000076842">
    <property type="component" value="Unassembled WGS sequence"/>
</dbReference>
<reference evidence="1 2" key="1">
    <citation type="journal article" date="2016" name="Mol. Biol. Evol.">
        <title>Comparative Genomics of Early-Diverging Mushroom-Forming Fungi Provides Insights into the Origins of Lignocellulose Decay Capabilities.</title>
        <authorList>
            <person name="Nagy L.G."/>
            <person name="Riley R."/>
            <person name="Tritt A."/>
            <person name="Adam C."/>
            <person name="Daum C."/>
            <person name="Floudas D."/>
            <person name="Sun H."/>
            <person name="Yadav J.S."/>
            <person name="Pangilinan J."/>
            <person name="Larsson K.H."/>
            <person name="Matsuura K."/>
            <person name="Barry K."/>
            <person name="Labutti K."/>
            <person name="Kuo R."/>
            <person name="Ohm R.A."/>
            <person name="Bhattacharya S.S."/>
            <person name="Shirouzu T."/>
            <person name="Yoshinaga Y."/>
            <person name="Martin F.M."/>
            <person name="Grigoriev I.V."/>
            <person name="Hibbett D.S."/>
        </authorList>
    </citation>
    <scope>NUCLEOTIDE SEQUENCE [LARGE SCALE GENOMIC DNA]</scope>
    <source>
        <strain evidence="1 2">HHB12733</strain>
    </source>
</reference>
<keyword evidence="2" id="KW-1185">Reference proteome</keyword>
<name>A0A165GA39_9BASI</name>
<gene>
    <name evidence="1" type="ORF">CALCODRAFT_508510</name>
</gene>
<dbReference type="EMBL" id="KV423958">
    <property type="protein sequence ID" value="KZT57801.1"/>
    <property type="molecule type" value="Genomic_DNA"/>
</dbReference>
<dbReference type="InParanoid" id="A0A165GA39"/>
<sequence length="191" mass="21349">MASMGSVNVALRVENEADAYSQRRFKYAPISLSALHVPLNGTAMLVPIPIVFNLHSNGIAEVYGIPIYTYLQGPYAEYTLEVHVHQEATPSKFTQQYHIISEYRTTKPSGPVSPVPGAVKLREWLGGVIVLRLTRMEKTDKNSLDYGNVTEADLNFLIKILEKGDPTTPLNPNSLLNMILHRSPEEYMMCT</sequence>
<protein>
    <submittedName>
        <fullName evidence="1">Uncharacterized protein</fullName>
    </submittedName>
</protein>
<organism evidence="1 2">
    <name type="scientific">Calocera cornea HHB12733</name>
    <dbReference type="NCBI Taxonomy" id="1353952"/>
    <lineage>
        <taxon>Eukaryota</taxon>
        <taxon>Fungi</taxon>
        <taxon>Dikarya</taxon>
        <taxon>Basidiomycota</taxon>
        <taxon>Agaricomycotina</taxon>
        <taxon>Dacrymycetes</taxon>
        <taxon>Dacrymycetales</taxon>
        <taxon>Dacrymycetaceae</taxon>
        <taxon>Calocera</taxon>
    </lineage>
</organism>
<evidence type="ECO:0000313" key="1">
    <source>
        <dbReference type="EMBL" id="KZT57801.1"/>
    </source>
</evidence>
<proteinExistence type="predicted"/>
<evidence type="ECO:0000313" key="2">
    <source>
        <dbReference type="Proteomes" id="UP000076842"/>
    </source>
</evidence>
<dbReference type="AlphaFoldDB" id="A0A165GA39"/>
<accession>A0A165GA39</accession>